<evidence type="ECO:0000313" key="4">
    <source>
        <dbReference type="Proteomes" id="UP001500466"/>
    </source>
</evidence>
<organism evidence="3 4">
    <name type="scientific">Yinghuangia aomiensis</name>
    <dbReference type="NCBI Taxonomy" id="676205"/>
    <lineage>
        <taxon>Bacteria</taxon>
        <taxon>Bacillati</taxon>
        <taxon>Actinomycetota</taxon>
        <taxon>Actinomycetes</taxon>
        <taxon>Kitasatosporales</taxon>
        <taxon>Streptomycetaceae</taxon>
        <taxon>Yinghuangia</taxon>
    </lineage>
</organism>
<reference evidence="4" key="1">
    <citation type="journal article" date="2019" name="Int. J. Syst. Evol. Microbiol.">
        <title>The Global Catalogue of Microorganisms (GCM) 10K type strain sequencing project: providing services to taxonomists for standard genome sequencing and annotation.</title>
        <authorList>
            <consortium name="The Broad Institute Genomics Platform"/>
            <consortium name="The Broad Institute Genome Sequencing Center for Infectious Disease"/>
            <person name="Wu L."/>
            <person name="Ma J."/>
        </authorList>
    </citation>
    <scope>NUCLEOTIDE SEQUENCE [LARGE SCALE GENOMIC DNA]</scope>
    <source>
        <strain evidence="4">JCM 17986</strain>
    </source>
</reference>
<dbReference type="RefSeq" id="WP_345675217.1">
    <property type="nucleotide sequence ID" value="NZ_BAABHS010000006.1"/>
</dbReference>
<comment type="caution">
    <text evidence="3">The sequence shown here is derived from an EMBL/GenBank/DDBJ whole genome shotgun (WGS) entry which is preliminary data.</text>
</comment>
<evidence type="ECO:0000259" key="2">
    <source>
        <dbReference type="Pfam" id="PF04542"/>
    </source>
</evidence>
<dbReference type="Proteomes" id="UP001500466">
    <property type="component" value="Unassembled WGS sequence"/>
</dbReference>
<gene>
    <name evidence="3" type="ORF">GCM10023205_22420</name>
</gene>
<accession>A0ABP9H4G9</accession>
<dbReference type="SUPFAM" id="SSF88946">
    <property type="entry name" value="Sigma2 domain of RNA polymerase sigma factors"/>
    <property type="match status" value="1"/>
</dbReference>
<dbReference type="Pfam" id="PF04542">
    <property type="entry name" value="Sigma70_r2"/>
    <property type="match status" value="1"/>
</dbReference>
<proteinExistence type="predicted"/>
<protein>
    <recommendedName>
        <fullName evidence="2">RNA polymerase sigma-70 region 2 domain-containing protein</fullName>
    </recommendedName>
</protein>
<keyword evidence="4" id="KW-1185">Reference proteome</keyword>
<feature type="region of interest" description="Disordered" evidence="1">
    <location>
        <begin position="1"/>
        <end position="51"/>
    </location>
</feature>
<dbReference type="InterPro" id="IPR007627">
    <property type="entry name" value="RNA_pol_sigma70_r2"/>
</dbReference>
<evidence type="ECO:0000313" key="3">
    <source>
        <dbReference type="EMBL" id="GAA4959081.1"/>
    </source>
</evidence>
<feature type="domain" description="RNA polymerase sigma-70 region 2" evidence="2">
    <location>
        <begin position="64"/>
        <end position="121"/>
    </location>
</feature>
<evidence type="ECO:0000256" key="1">
    <source>
        <dbReference type="SAM" id="MobiDB-lite"/>
    </source>
</evidence>
<dbReference type="Gene3D" id="1.10.1740.10">
    <property type="match status" value="1"/>
</dbReference>
<dbReference type="InterPro" id="IPR013325">
    <property type="entry name" value="RNA_pol_sigma_r2"/>
</dbReference>
<name>A0ABP9H4G9_9ACTN</name>
<dbReference type="EMBL" id="BAABHS010000006">
    <property type="protein sequence ID" value="GAA4959081.1"/>
    <property type="molecule type" value="Genomic_DNA"/>
</dbReference>
<sequence>MSTRLEDAARPSAPHSGTPVGTPGRDAADPRGPGPESGPPGTAAAIPEQPADLTRRFEHEALVHLDTLYAVGLHLTHGDRADAETLVEETYVRAYRAYAQLRRGVDLGAYLLRTQREVWRDTHPSRPLSA</sequence>